<reference evidence="8 9" key="1">
    <citation type="submission" date="2022-07" db="EMBL/GenBank/DDBJ databases">
        <title>Fecal culturing of patients with breast cancer.</title>
        <authorList>
            <person name="Teng N.M.Y."/>
            <person name="Kiu R."/>
            <person name="Evans R."/>
            <person name="Baker D.J."/>
            <person name="Zenner C."/>
            <person name="Robinson S.D."/>
            <person name="Hall L.J."/>
        </authorList>
    </citation>
    <scope>NUCLEOTIDE SEQUENCE [LARGE SCALE GENOMIC DNA]</scope>
    <source>
        <strain evidence="8 9">LH1063</strain>
    </source>
</reference>
<comment type="caution">
    <text evidence="8">The sequence shown here is derived from an EMBL/GenBank/DDBJ whole genome shotgun (WGS) entry which is preliminary data.</text>
</comment>
<keyword evidence="6 7" id="KW-0472">Membrane</keyword>
<evidence type="ECO:0000256" key="5">
    <source>
        <dbReference type="ARBA" id="ARBA00022989"/>
    </source>
</evidence>
<dbReference type="Proteomes" id="UP001205603">
    <property type="component" value="Unassembled WGS sequence"/>
</dbReference>
<keyword evidence="4 7" id="KW-0812">Transmembrane</keyword>
<evidence type="ECO:0000256" key="2">
    <source>
        <dbReference type="ARBA" id="ARBA00022475"/>
    </source>
</evidence>
<feature type="transmembrane region" description="Helical" evidence="7">
    <location>
        <begin position="243"/>
        <end position="266"/>
    </location>
</feature>
<gene>
    <name evidence="7 8" type="primary">lgt</name>
    <name evidence="8" type="ORF">NMU02_10395</name>
</gene>
<evidence type="ECO:0000313" key="8">
    <source>
        <dbReference type="EMBL" id="MCP9612500.1"/>
    </source>
</evidence>
<comment type="similarity">
    <text evidence="1 7">Belongs to the Lgt family.</text>
</comment>
<dbReference type="Pfam" id="PF01790">
    <property type="entry name" value="LGT"/>
    <property type="match status" value="1"/>
</dbReference>
<dbReference type="RefSeq" id="WP_255027816.1">
    <property type="nucleotide sequence ID" value="NZ_JANDHW010000010.1"/>
</dbReference>
<name>A0ABT1MIQ6_9BACT</name>
<evidence type="ECO:0000256" key="3">
    <source>
        <dbReference type="ARBA" id="ARBA00022679"/>
    </source>
</evidence>
<dbReference type="EC" id="2.5.1.145" evidence="7"/>
<dbReference type="EMBL" id="JANDHW010000010">
    <property type="protein sequence ID" value="MCP9612500.1"/>
    <property type="molecule type" value="Genomic_DNA"/>
</dbReference>
<dbReference type="PANTHER" id="PTHR30589">
    <property type="entry name" value="PROLIPOPROTEIN DIACYLGLYCERYL TRANSFERASE"/>
    <property type="match status" value="1"/>
</dbReference>
<evidence type="ECO:0000256" key="6">
    <source>
        <dbReference type="ARBA" id="ARBA00023136"/>
    </source>
</evidence>
<comment type="subcellular location">
    <subcellularLocation>
        <location evidence="7">Cell membrane</location>
        <topology evidence="7">Multi-pass membrane protein</topology>
    </subcellularLocation>
</comment>
<dbReference type="PANTHER" id="PTHR30589:SF0">
    <property type="entry name" value="PHOSPHATIDYLGLYCEROL--PROLIPOPROTEIN DIACYLGLYCERYL TRANSFERASE"/>
    <property type="match status" value="1"/>
</dbReference>
<dbReference type="NCBIfam" id="TIGR00544">
    <property type="entry name" value="lgt"/>
    <property type="match status" value="1"/>
</dbReference>
<sequence length="290" mass="33730">MLNYITWTVDPAIFTIFSREIRWYGLFFALGFLIGYQIEEKIFRHDNAPQKWVDKIFIYTIIATVVGARLGHCLFYDWSYYSQHPLDIFKIWEGGLASHGGAIAIIIAILIYSYKVTHRNPLWAFDRLVIPVALVGAMIRMGNLMNHEIYGHPTTLPWGFRFIENLSLWKYKGMEPVFSLPSHPTQIYEALCYLTVFLILMYMYWKKDAGRYQGLIFGVFLVGIFLSRFFIEFLKNPQEEFEVGMVLNMGQWLSIPFVLGGIYLIYRAIKKGKIEGVVNAGSMRQQAKKK</sequence>
<comment type="catalytic activity">
    <reaction evidence="7">
        <text>L-cysteinyl-[prolipoprotein] + a 1,2-diacyl-sn-glycero-3-phospho-(1'-sn-glycerol) = an S-1,2-diacyl-sn-glyceryl-L-cysteinyl-[prolipoprotein] + sn-glycerol 1-phosphate + H(+)</text>
        <dbReference type="Rhea" id="RHEA:56712"/>
        <dbReference type="Rhea" id="RHEA-COMP:14679"/>
        <dbReference type="Rhea" id="RHEA-COMP:14680"/>
        <dbReference type="ChEBI" id="CHEBI:15378"/>
        <dbReference type="ChEBI" id="CHEBI:29950"/>
        <dbReference type="ChEBI" id="CHEBI:57685"/>
        <dbReference type="ChEBI" id="CHEBI:64716"/>
        <dbReference type="ChEBI" id="CHEBI:140658"/>
        <dbReference type="EC" id="2.5.1.145"/>
    </reaction>
</comment>
<evidence type="ECO:0000256" key="4">
    <source>
        <dbReference type="ARBA" id="ARBA00022692"/>
    </source>
</evidence>
<feature type="transmembrane region" description="Helical" evidence="7">
    <location>
        <begin position="212"/>
        <end position="231"/>
    </location>
</feature>
<keyword evidence="5 7" id="KW-1133">Transmembrane helix</keyword>
<dbReference type="GO" id="GO:0008961">
    <property type="term" value="F:phosphatidylglycerol-prolipoprotein diacylglyceryl transferase activity"/>
    <property type="evidence" value="ECO:0007669"/>
    <property type="project" value="UniProtKB-EC"/>
</dbReference>
<dbReference type="InterPro" id="IPR001640">
    <property type="entry name" value="Lgt"/>
</dbReference>
<keyword evidence="3 7" id="KW-0808">Transferase</keyword>
<organism evidence="8 9">
    <name type="scientific">Coprobacter tertius</name>
    <dbReference type="NCBI Taxonomy" id="2944915"/>
    <lineage>
        <taxon>Bacteria</taxon>
        <taxon>Pseudomonadati</taxon>
        <taxon>Bacteroidota</taxon>
        <taxon>Bacteroidia</taxon>
        <taxon>Bacteroidales</taxon>
        <taxon>Barnesiellaceae</taxon>
        <taxon>Coprobacter</taxon>
    </lineage>
</organism>
<accession>A0ABT1MIQ6</accession>
<feature type="transmembrane region" description="Helical" evidence="7">
    <location>
        <begin position="12"/>
        <end position="36"/>
    </location>
</feature>
<feature type="transmembrane region" description="Helical" evidence="7">
    <location>
        <begin position="187"/>
        <end position="205"/>
    </location>
</feature>
<comment type="pathway">
    <text evidence="7">Protein modification; lipoprotein biosynthesis (diacylglyceryl transfer).</text>
</comment>
<keyword evidence="2 7" id="KW-1003">Cell membrane</keyword>
<feature type="transmembrane region" description="Helical" evidence="7">
    <location>
        <begin position="91"/>
        <end position="112"/>
    </location>
</feature>
<feature type="binding site" evidence="7">
    <location>
        <position position="140"/>
    </location>
    <ligand>
        <name>a 1,2-diacyl-sn-glycero-3-phospho-(1'-sn-glycerol)</name>
        <dbReference type="ChEBI" id="CHEBI:64716"/>
    </ligand>
</feature>
<dbReference type="HAMAP" id="MF_01147">
    <property type="entry name" value="Lgt"/>
    <property type="match status" value="1"/>
</dbReference>
<proteinExistence type="inferred from homology"/>
<feature type="transmembrane region" description="Helical" evidence="7">
    <location>
        <begin position="56"/>
        <end position="79"/>
    </location>
</feature>
<evidence type="ECO:0000256" key="7">
    <source>
        <dbReference type="HAMAP-Rule" id="MF_01147"/>
    </source>
</evidence>
<keyword evidence="9" id="KW-1185">Reference proteome</keyword>
<evidence type="ECO:0000313" key="9">
    <source>
        <dbReference type="Proteomes" id="UP001205603"/>
    </source>
</evidence>
<evidence type="ECO:0000256" key="1">
    <source>
        <dbReference type="ARBA" id="ARBA00007150"/>
    </source>
</evidence>
<comment type="function">
    <text evidence="7">Catalyzes the transfer of the diacylglyceryl group from phosphatidylglycerol to the sulfhydryl group of the N-terminal cysteine of a prolipoprotein, the first step in the formation of mature lipoproteins.</text>
</comment>
<protein>
    <recommendedName>
        <fullName evidence="7">Phosphatidylglycerol--prolipoprotein diacylglyceryl transferase</fullName>
        <ecNumber evidence="7">2.5.1.145</ecNumber>
    </recommendedName>
</protein>